<dbReference type="Gene3D" id="3.90.1150.30">
    <property type="match status" value="1"/>
</dbReference>
<protein>
    <submittedName>
        <fullName evidence="1">Predicted DNA-binding protein, MmcQ/YjbR family</fullName>
    </submittedName>
</protein>
<dbReference type="OrthoDB" id="9804614at2"/>
<dbReference type="PANTHER" id="PTHR35145">
    <property type="entry name" value="CYTOPLASMIC PROTEIN-RELATED"/>
    <property type="match status" value="1"/>
</dbReference>
<evidence type="ECO:0000313" key="1">
    <source>
        <dbReference type="EMBL" id="SHJ87597.1"/>
    </source>
</evidence>
<sequence length="121" mass="13605">MDLQTVTAYLDKKQGAVQDFPFGPDAMVYKVMGKMFALIALESSPLRMNLKCDPDHALALRSIYPSVSPGYHMNKNHWNTVILDGTIPSDHLFDMMDDSYDLVVAGLKKADREKLSRKPSE</sequence>
<proteinExistence type="predicted"/>
<dbReference type="AlphaFoldDB" id="A0A1M6MVW5"/>
<dbReference type="STRING" id="1121393.SAMN02745216_02459"/>
<dbReference type="GO" id="GO:0003677">
    <property type="term" value="F:DNA binding"/>
    <property type="evidence" value="ECO:0007669"/>
    <property type="project" value="UniProtKB-KW"/>
</dbReference>
<evidence type="ECO:0000313" key="2">
    <source>
        <dbReference type="Proteomes" id="UP000183994"/>
    </source>
</evidence>
<dbReference type="EMBL" id="FQZU01000013">
    <property type="protein sequence ID" value="SHJ87597.1"/>
    <property type="molecule type" value="Genomic_DNA"/>
</dbReference>
<accession>A0A1M6MVW5</accession>
<dbReference type="InterPro" id="IPR007351">
    <property type="entry name" value="YjbR"/>
</dbReference>
<gene>
    <name evidence="1" type="ORF">SAMN02745216_02459</name>
</gene>
<dbReference type="InterPro" id="IPR038056">
    <property type="entry name" value="YjbR-like_sf"/>
</dbReference>
<dbReference type="Proteomes" id="UP000183994">
    <property type="component" value="Unassembled WGS sequence"/>
</dbReference>
<reference evidence="2" key="1">
    <citation type="submission" date="2016-11" db="EMBL/GenBank/DDBJ databases">
        <authorList>
            <person name="Varghese N."/>
            <person name="Submissions S."/>
        </authorList>
    </citation>
    <scope>NUCLEOTIDE SEQUENCE [LARGE SCALE GENOMIC DNA]</scope>
    <source>
        <strain evidence="2">DSM 16219</strain>
    </source>
</reference>
<dbReference type="PANTHER" id="PTHR35145:SF1">
    <property type="entry name" value="CYTOPLASMIC PROTEIN"/>
    <property type="match status" value="1"/>
</dbReference>
<dbReference type="InterPro" id="IPR058532">
    <property type="entry name" value="YjbR/MT2646/Rv2570-like"/>
</dbReference>
<keyword evidence="1" id="KW-0238">DNA-binding</keyword>
<name>A0A1M6MVW5_9BACT</name>
<keyword evidence="2" id="KW-1185">Reference proteome</keyword>
<dbReference type="Pfam" id="PF04237">
    <property type="entry name" value="YjbR"/>
    <property type="match status" value="1"/>
</dbReference>
<dbReference type="SUPFAM" id="SSF142906">
    <property type="entry name" value="YjbR-like"/>
    <property type="match status" value="1"/>
</dbReference>
<organism evidence="1 2">
    <name type="scientific">Desulfatibacillum alkenivorans DSM 16219</name>
    <dbReference type="NCBI Taxonomy" id="1121393"/>
    <lineage>
        <taxon>Bacteria</taxon>
        <taxon>Pseudomonadati</taxon>
        <taxon>Thermodesulfobacteriota</taxon>
        <taxon>Desulfobacteria</taxon>
        <taxon>Desulfobacterales</taxon>
        <taxon>Desulfatibacillaceae</taxon>
        <taxon>Desulfatibacillum</taxon>
    </lineage>
</organism>
<dbReference type="RefSeq" id="WP_073476133.1">
    <property type="nucleotide sequence ID" value="NZ_FQZU01000013.1"/>
</dbReference>